<dbReference type="SUPFAM" id="SSF57716">
    <property type="entry name" value="Glucocorticoid receptor-like (DNA-binding domain)"/>
    <property type="match status" value="1"/>
</dbReference>
<evidence type="ECO:0000256" key="1">
    <source>
        <dbReference type="ARBA" id="ARBA00022723"/>
    </source>
</evidence>
<feature type="zinc finger region" description="dksA C4-type" evidence="4">
    <location>
        <begin position="92"/>
        <end position="116"/>
    </location>
</feature>
<reference evidence="6" key="1">
    <citation type="submission" date="2020-02" db="EMBL/GenBank/DDBJ databases">
        <authorList>
            <person name="Meier V. D."/>
        </authorList>
    </citation>
    <scope>NUCLEOTIDE SEQUENCE</scope>
    <source>
        <strain evidence="6">AVDCRST_MAG89</strain>
    </source>
</reference>
<evidence type="ECO:0000259" key="5">
    <source>
        <dbReference type="Pfam" id="PF01258"/>
    </source>
</evidence>
<dbReference type="EMBL" id="CADCTV010000636">
    <property type="protein sequence ID" value="CAA9349612.1"/>
    <property type="molecule type" value="Genomic_DNA"/>
</dbReference>
<name>A0A6J4M5N6_9BACT</name>
<evidence type="ECO:0000313" key="6">
    <source>
        <dbReference type="EMBL" id="CAA9349612.1"/>
    </source>
</evidence>
<dbReference type="PANTHER" id="PTHR33823">
    <property type="entry name" value="RNA POLYMERASE-BINDING TRANSCRIPTION FACTOR DKSA-RELATED"/>
    <property type="match status" value="1"/>
</dbReference>
<keyword evidence="3" id="KW-0862">Zinc</keyword>
<gene>
    <name evidence="6" type="ORF">AVDCRST_MAG89-3054</name>
</gene>
<evidence type="ECO:0000256" key="4">
    <source>
        <dbReference type="PROSITE-ProRule" id="PRU00510"/>
    </source>
</evidence>
<keyword evidence="2" id="KW-0863">Zinc-finger</keyword>
<keyword evidence="1" id="KW-0479">Metal-binding</keyword>
<evidence type="ECO:0000256" key="2">
    <source>
        <dbReference type="ARBA" id="ARBA00022771"/>
    </source>
</evidence>
<dbReference type="PANTHER" id="PTHR33823:SF4">
    <property type="entry name" value="GENERAL STRESS PROTEIN 16O"/>
    <property type="match status" value="1"/>
</dbReference>
<protein>
    <recommendedName>
        <fullName evidence="5">Zinc finger DksA/TraR C4-type domain-containing protein</fullName>
    </recommendedName>
</protein>
<organism evidence="6">
    <name type="scientific">uncultured Gemmatimonadota bacterium</name>
    <dbReference type="NCBI Taxonomy" id="203437"/>
    <lineage>
        <taxon>Bacteria</taxon>
        <taxon>Pseudomonadati</taxon>
        <taxon>Gemmatimonadota</taxon>
        <taxon>environmental samples</taxon>
    </lineage>
</organism>
<accession>A0A6J4M5N6</accession>
<dbReference type="PROSITE" id="PS51128">
    <property type="entry name" value="ZF_DKSA_2"/>
    <property type="match status" value="1"/>
</dbReference>
<dbReference type="GO" id="GO:0008270">
    <property type="term" value="F:zinc ion binding"/>
    <property type="evidence" value="ECO:0007669"/>
    <property type="project" value="UniProtKB-KW"/>
</dbReference>
<dbReference type="InterPro" id="IPR000962">
    <property type="entry name" value="Znf_DskA_TraR"/>
</dbReference>
<dbReference type="AlphaFoldDB" id="A0A6J4M5N6"/>
<dbReference type="PROSITE" id="PS01102">
    <property type="entry name" value="ZF_DKSA_1"/>
    <property type="match status" value="1"/>
</dbReference>
<dbReference type="Pfam" id="PF01258">
    <property type="entry name" value="zf-dskA_traR"/>
    <property type="match status" value="1"/>
</dbReference>
<evidence type="ECO:0000256" key="3">
    <source>
        <dbReference type="ARBA" id="ARBA00022833"/>
    </source>
</evidence>
<sequence>MTAVQQPLAPHEREMIRDELLRSLTKLERSLKSSGAAARPRDLEQDTVGRLSRVEALQNAGFTKNLEAREKAQLEQILSALRRLEDGSYGACNGCGAPIPFERLQIFPETLACGTCARG</sequence>
<dbReference type="InterPro" id="IPR020458">
    <property type="entry name" value="Znf_DskA_TraR_CS"/>
</dbReference>
<proteinExistence type="predicted"/>
<dbReference type="Gene3D" id="1.20.120.910">
    <property type="entry name" value="DksA, coiled-coil domain"/>
    <property type="match status" value="1"/>
</dbReference>
<feature type="domain" description="Zinc finger DksA/TraR C4-type" evidence="5">
    <location>
        <begin position="87"/>
        <end position="118"/>
    </location>
</feature>